<accession>A0A518K4M7</accession>
<proteinExistence type="predicted"/>
<evidence type="ECO:0000313" key="2">
    <source>
        <dbReference type="Proteomes" id="UP000316426"/>
    </source>
</evidence>
<reference evidence="1 2" key="1">
    <citation type="submission" date="2019-02" db="EMBL/GenBank/DDBJ databases">
        <title>Deep-cultivation of Planctomycetes and their phenomic and genomic characterization uncovers novel biology.</title>
        <authorList>
            <person name="Wiegand S."/>
            <person name="Jogler M."/>
            <person name="Boedeker C."/>
            <person name="Pinto D."/>
            <person name="Vollmers J."/>
            <person name="Rivas-Marin E."/>
            <person name="Kohn T."/>
            <person name="Peeters S.H."/>
            <person name="Heuer A."/>
            <person name="Rast P."/>
            <person name="Oberbeckmann S."/>
            <person name="Bunk B."/>
            <person name="Jeske O."/>
            <person name="Meyerdierks A."/>
            <person name="Storesund J.E."/>
            <person name="Kallscheuer N."/>
            <person name="Luecker S."/>
            <person name="Lage O.M."/>
            <person name="Pohl T."/>
            <person name="Merkel B.J."/>
            <person name="Hornburger P."/>
            <person name="Mueller R.-W."/>
            <person name="Bruemmer F."/>
            <person name="Labrenz M."/>
            <person name="Spormann A.M."/>
            <person name="Op den Camp H."/>
            <person name="Overmann J."/>
            <person name="Amann R."/>
            <person name="Jetten M.S.M."/>
            <person name="Mascher T."/>
            <person name="Medema M.H."/>
            <person name="Devos D.P."/>
            <person name="Kaster A.-K."/>
            <person name="Ovreas L."/>
            <person name="Rohde M."/>
            <person name="Galperin M.Y."/>
            <person name="Jogler C."/>
        </authorList>
    </citation>
    <scope>NUCLEOTIDE SEQUENCE [LARGE SCALE GENOMIC DNA]</scope>
    <source>
        <strain evidence="1 2">Spa11</strain>
    </source>
</reference>
<dbReference type="Proteomes" id="UP000316426">
    <property type="component" value="Chromosome"/>
</dbReference>
<protein>
    <submittedName>
        <fullName evidence="1">Uncharacterized protein</fullName>
    </submittedName>
</protein>
<dbReference type="AlphaFoldDB" id="A0A518K4M7"/>
<dbReference type="KEGG" id="bmei:Spa11_09300"/>
<dbReference type="EMBL" id="CP036349">
    <property type="protein sequence ID" value="QDV72748.1"/>
    <property type="molecule type" value="Genomic_DNA"/>
</dbReference>
<organism evidence="1 2">
    <name type="scientific">Botrimarina mediterranea</name>
    <dbReference type="NCBI Taxonomy" id="2528022"/>
    <lineage>
        <taxon>Bacteria</taxon>
        <taxon>Pseudomonadati</taxon>
        <taxon>Planctomycetota</taxon>
        <taxon>Planctomycetia</taxon>
        <taxon>Pirellulales</taxon>
        <taxon>Lacipirellulaceae</taxon>
        <taxon>Botrimarina</taxon>
    </lineage>
</organism>
<sequence length="199" mass="21474">MRLGIFLASILLIQFAGCRLMQPKIVSPPTVYVPVRVPVPVPVYVDAGRFGSKQAYANDLATVDGQPFAPYRNTQSTVSAVRVGRAADVFDAKKIQSVTAGVNADSLRRAIMSRLEVIGSVESVPVVEPNSLQIVIRENDGDKFYQHVVRAANLETDSIAVSVESRLFARQAGGRIVEVDAGDEKAVDVLEAVRVALPQ</sequence>
<name>A0A518K4M7_9BACT</name>
<evidence type="ECO:0000313" key="1">
    <source>
        <dbReference type="EMBL" id="QDV72748.1"/>
    </source>
</evidence>
<gene>
    <name evidence="1" type="ORF">Spa11_09300</name>
</gene>
<keyword evidence="2" id="KW-1185">Reference proteome</keyword>